<dbReference type="WBParaSite" id="SMUV_0000113501-mRNA-1">
    <property type="protein sequence ID" value="SMUV_0000113501-mRNA-1"/>
    <property type="gene ID" value="SMUV_0000113501"/>
</dbReference>
<reference evidence="2" key="1">
    <citation type="submission" date="2017-02" db="UniProtKB">
        <authorList>
            <consortium name="WormBaseParasite"/>
        </authorList>
    </citation>
    <scope>IDENTIFICATION</scope>
</reference>
<dbReference type="AlphaFoldDB" id="A0A0N5AAF9"/>
<sequence length="151" mass="17635">MDREEADNFKRCTNMYVTGDEKSQYPDLFKSPVLMISEKLYQALKFYDTSVIYKIVVLTDLKRRRQEVYRLMMPVIIDAEVTGKEELDRQLHDGRRIFYVRTRAKENGLDHHLIVTEEVAENILSQGSIGICYEETTPEKWITGQGGEAHE</sequence>
<protein>
    <submittedName>
        <fullName evidence="2">SEC63 domain-containing protein</fullName>
    </submittedName>
</protein>
<evidence type="ECO:0000313" key="1">
    <source>
        <dbReference type="Proteomes" id="UP000046393"/>
    </source>
</evidence>
<proteinExistence type="predicted"/>
<name>A0A0N5AAF9_9BILA</name>
<accession>A0A0N5AAF9</accession>
<organism evidence="1 2">
    <name type="scientific">Syphacia muris</name>
    <dbReference type="NCBI Taxonomy" id="451379"/>
    <lineage>
        <taxon>Eukaryota</taxon>
        <taxon>Metazoa</taxon>
        <taxon>Ecdysozoa</taxon>
        <taxon>Nematoda</taxon>
        <taxon>Chromadorea</taxon>
        <taxon>Rhabditida</taxon>
        <taxon>Spirurina</taxon>
        <taxon>Oxyuridomorpha</taxon>
        <taxon>Oxyuroidea</taxon>
        <taxon>Oxyuridae</taxon>
        <taxon>Syphacia</taxon>
    </lineage>
</organism>
<evidence type="ECO:0000313" key="2">
    <source>
        <dbReference type="WBParaSite" id="SMUV_0000113501-mRNA-1"/>
    </source>
</evidence>
<keyword evidence="1" id="KW-1185">Reference proteome</keyword>
<dbReference type="Proteomes" id="UP000046393">
    <property type="component" value="Unplaced"/>
</dbReference>